<gene>
    <name evidence="2" type="ORF">A6P07_15775</name>
</gene>
<feature type="domain" description="IrrE N-terminal-like" evidence="1">
    <location>
        <begin position="34"/>
        <end position="170"/>
    </location>
</feature>
<name>A0A1C2I199_ACITH</name>
<dbReference type="PANTHER" id="PTHR43236">
    <property type="entry name" value="ANTITOXIN HIGA1"/>
    <property type="match status" value="1"/>
</dbReference>
<dbReference type="Proteomes" id="UP000094893">
    <property type="component" value="Unassembled WGS sequence"/>
</dbReference>
<dbReference type="Gene3D" id="1.10.10.2910">
    <property type="match status" value="1"/>
</dbReference>
<dbReference type="Pfam" id="PF06114">
    <property type="entry name" value="Peptidase_M78"/>
    <property type="match status" value="1"/>
</dbReference>
<proteinExistence type="predicted"/>
<dbReference type="InterPro" id="IPR052345">
    <property type="entry name" value="Rad_response_metalloprotease"/>
</dbReference>
<dbReference type="PANTHER" id="PTHR43236:SF2">
    <property type="entry name" value="BLL0069 PROTEIN"/>
    <property type="match status" value="1"/>
</dbReference>
<comment type="caution">
    <text evidence="2">The sequence shown here is derived from an EMBL/GenBank/DDBJ whole genome shotgun (WGS) entry which is preliminary data.</text>
</comment>
<accession>A0A1C2I199</accession>
<dbReference type="InterPro" id="IPR010359">
    <property type="entry name" value="IrrE_HExxH"/>
</dbReference>
<dbReference type="AlphaFoldDB" id="A0A1C2I199"/>
<protein>
    <recommendedName>
        <fullName evidence="1">IrrE N-terminal-like domain-containing protein</fullName>
    </recommendedName>
</protein>
<evidence type="ECO:0000313" key="3">
    <source>
        <dbReference type="Proteomes" id="UP000094893"/>
    </source>
</evidence>
<evidence type="ECO:0000259" key="1">
    <source>
        <dbReference type="Pfam" id="PF06114"/>
    </source>
</evidence>
<dbReference type="EMBL" id="LWSA01000226">
    <property type="protein sequence ID" value="OCX69723.1"/>
    <property type="molecule type" value="Genomic_DNA"/>
</dbReference>
<dbReference type="RefSeq" id="WP_024892330.1">
    <property type="nucleotide sequence ID" value="NZ_LWRZ01000163.1"/>
</dbReference>
<organism evidence="2 3">
    <name type="scientific">Acidithiobacillus thiooxidans</name>
    <name type="common">Thiobacillus thiooxidans</name>
    <dbReference type="NCBI Taxonomy" id="930"/>
    <lineage>
        <taxon>Bacteria</taxon>
        <taxon>Pseudomonadati</taxon>
        <taxon>Pseudomonadota</taxon>
        <taxon>Acidithiobacillia</taxon>
        <taxon>Acidithiobacillales</taxon>
        <taxon>Acidithiobacillaceae</taxon>
        <taxon>Acidithiobacillus</taxon>
    </lineage>
</organism>
<sequence>MSSNALKTDQIFRPFFIIREHQKTFPVDVEALAADFGIDILHKDWPNDLSGAIGKDAKGYFIIVNRNHSALRQRYTIAHELAHRVLHRDQIEKAGIKDTWAYRSRLSEVEEQAANQLAATILMPVDLLGKVAAEVVGLQNVQDGAQLSVRHLAEVADLLKVSPTALSIRLGIPT</sequence>
<evidence type="ECO:0000313" key="2">
    <source>
        <dbReference type="EMBL" id="OCX69723.1"/>
    </source>
</evidence>
<reference evidence="2 3" key="1">
    <citation type="journal article" date="2016" name="Int. J. Mol. Sci.">
        <title>Comparative genomics of the extreme acidophile Acidithiobacillus thiooxidans reveals intraspecific divergence and niche adaptation.</title>
        <authorList>
            <person name="Zhang X."/>
            <person name="Feng X."/>
            <person name="Tao J."/>
            <person name="Ma L."/>
            <person name="Xiao Y."/>
            <person name="Liang Y."/>
            <person name="Liu X."/>
            <person name="Yin H."/>
        </authorList>
    </citation>
    <scope>NUCLEOTIDE SEQUENCE [LARGE SCALE GENOMIC DNA]</scope>
    <source>
        <strain evidence="2 3">A02</strain>
    </source>
</reference>